<keyword evidence="3" id="KW-1185">Reference proteome</keyword>
<dbReference type="PANTHER" id="PTHR14239">
    <property type="entry name" value="DUDULIN-RELATED"/>
    <property type="match status" value="1"/>
</dbReference>
<feature type="domain" description="Ketopantoate reductase N-terminal" evidence="1">
    <location>
        <begin position="4"/>
        <end position="57"/>
    </location>
</feature>
<evidence type="ECO:0000313" key="3">
    <source>
        <dbReference type="Proteomes" id="UP000186040"/>
    </source>
</evidence>
<comment type="caution">
    <text evidence="2">The sequence shown here is derived from an EMBL/GenBank/DDBJ whole genome shotgun (WGS) entry which is preliminary data.</text>
</comment>
<protein>
    <recommendedName>
        <fullName evidence="1">Ketopantoate reductase N-terminal domain-containing protein</fullName>
    </recommendedName>
</protein>
<dbReference type="InterPro" id="IPR051267">
    <property type="entry name" value="STEAP_metalloreductase"/>
</dbReference>
<organism evidence="2 3">
    <name type="scientific">Actinokineospora bangkokensis</name>
    <dbReference type="NCBI Taxonomy" id="1193682"/>
    <lineage>
        <taxon>Bacteria</taxon>
        <taxon>Bacillati</taxon>
        <taxon>Actinomycetota</taxon>
        <taxon>Actinomycetes</taxon>
        <taxon>Pseudonocardiales</taxon>
        <taxon>Pseudonocardiaceae</taxon>
        <taxon>Actinokineospora</taxon>
    </lineage>
</organism>
<dbReference type="InterPro" id="IPR036291">
    <property type="entry name" value="NAD(P)-bd_dom_sf"/>
</dbReference>
<gene>
    <name evidence="2" type="ORF">BJP25_23450</name>
</gene>
<dbReference type="RefSeq" id="WP_075976163.1">
    <property type="nucleotide sequence ID" value="NZ_MKQR01000017.1"/>
</dbReference>
<proteinExistence type="predicted"/>
<dbReference type="STRING" id="1193682.BJP25_23450"/>
<sequence length="182" mass="18172">MTTIAVIGSGRVGTGLAAAWQRAGHDVVIAARSTRAEAARAADVVVNALPGDIAAEQLAPLADAIGGSVVLDVSNPHSPGPTSVAEQVQAALPRARVVKALNTMLHPVMTAPLPGATAFLSGGDAAAKSTAVDLLADLGWARGSVVDLGGLATARTTESFTALVPAVFTHHAGRPFAFSVVA</sequence>
<reference evidence="2 3" key="1">
    <citation type="submission" date="2016-10" db="EMBL/GenBank/DDBJ databases">
        <title>The Draft Genome Sequence of Actinokineospora bangkokensis 44EHWT reveals the biosynthetic pathway of antifungal compounds Thailandins with unusual extender unit butylmalonyl-CoA.</title>
        <authorList>
            <person name="Greule A."/>
            <person name="Intra B."/>
            <person name="Flemming S."/>
            <person name="Rommel M.G."/>
            <person name="Panbangred W."/>
            <person name="Bechthold A."/>
        </authorList>
    </citation>
    <scope>NUCLEOTIDE SEQUENCE [LARGE SCALE GENOMIC DNA]</scope>
    <source>
        <strain evidence="2 3">44EHW</strain>
    </source>
</reference>
<dbReference type="GO" id="GO:0016491">
    <property type="term" value="F:oxidoreductase activity"/>
    <property type="evidence" value="ECO:0007669"/>
    <property type="project" value="UniProtKB-KW"/>
</dbReference>
<dbReference type="SUPFAM" id="SSF51735">
    <property type="entry name" value="NAD(P)-binding Rossmann-fold domains"/>
    <property type="match status" value="1"/>
</dbReference>
<dbReference type="OrthoDB" id="3194817at2"/>
<dbReference type="Pfam" id="PF02558">
    <property type="entry name" value="ApbA"/>
    <property type="match status" value="1"/>
</dbReference>
<dbReference type="Gene3D" id="3.40.50.720">
    <property type="entry name" value="NAD(P)-binding Rossmann-like Domain"/>
    <property type="match status" value="1"/>
</dbReference>
<dbReference type="EMBL" id="MKQR01000017">
    <property type="protein sequence ID" value="OLR92272.1"/>
    <property type="molecule type" value="Genomic_DNA"/>
</dbReference>
<accession>A0A1Q9LJQ4</accession>
<dbReference type="AlphaFoldDB" id="A0A1Q9LJQ4"/>
<evidence type="ECO:0000313" key="2">
    <source>
        <dbReference type="EMBL" id="OLR92272.1"/>
    </source>
</evidence>
<name>A0A1Q9LJQ4_9PSEU</name>
<dbReference type="Proteomes" id="UP000186040">
    <property type="component" value="Unassembled WGS sequence"/>
</dbReference>
<dbReference type="InterPro" id="IPR013332">
    <property type="entry name" value="KPR_N"/>
</dbReference>
<evidence type="ECO:0000259" key="1">
    <source>
        <dbReference type="Pfam" id="PF02558"/>
    </source>
</evidence>